<accession>A0ABY5ARG4</accession>
<protein>
    <submittedName>
        <fullName evidence="2">DUF2459 domain-containing protein</fullName>
    </submittedName>
</protein>
<keyword evidence="3" id="KW-1185">Reference proteome</keyword>
<dbReference type="RefSeq" id="WP_252662965.1">
    <property type="nucleotide sequence ID" value="NZ_CP098611.1"/>
</dbReference>
<feature type="transmembrane region" description="Helical" evidence="1">
    <location>
        <begin position="12"/>
        <end position="34"/>
    </location>
</feature>
<dbReference type="InterPro" id="IPR011727">
    <property type="entry name" value="CHP02117"/>
</dbReference>
<name>A0ABY5ARG4_9CYAN</name>
<sequence>MSTPNPLTTRAVWRNVLIPGLLLVGGLFLSFRLLAPIPARIIPPTSPEMPVTIWVLGSPVTPLFYHNSLILPDDSGQWIEYSFGDRAVFAKNQNRLINLAQAVLYPTPAVLGRQTFNPEQWQRRQQRNPERGQRLSLEVGREEVQALLAELNQRYESANTEPLYNPNVDLYFVPDAESYTGWNTCNHLVARWLRQLDCKIRGLVFSGHFRVD</sequence>
<keyword evidence="1" id="KW-1133">Transmembrane helix</keyword>
<evidence type="ECO:0000313" key="3">
    <source>
        <dbReference type="Proteomes" id="UP001056708"/>
    </source>
</evidence>
<evidence type="ECO:0000313" key="2">
    <source>
        <dbReference type="EMBL" id="USR90941.1"/>
    </source>
</evidence>
<proteinExistence type="predicted"/>
<keyword evidence="1" id="KW-0812">Transmembrane</keyword>
<gene>
    <name evidence="2" type="ORF">NEA10_19295</name>
</gene>
<dbReference type="Pfam" id="PF09601">
    <property type="entry name" value="DUF2459"/>
    <property type="match status" value="1"/>
</dbReference>
<organism evidence="2 3">
    <name type="scientific">Phormidium yuhuli AB48</name>
    <dbReference type="NCBI Taxonomy" id="2940671"/>
    <lineage>
        <taxon>Bacteria</taxon>
        <taxon>Bacillati</taxon>
        <taxon>Cyanobacteriota</taxon>
        <taxon>Cyanophyceae</taxon>
        <taxon>Oscillatoriophycideae</taxon>
        <taxon>Oscillatoriales</taxon>
        <taxon>Oscillatoriaceae</taxon>
        <taxon>Phormidium</taxon>
        <taxon>Phormidium yuhuli</taxon>
    </lineage>
</organism>
<dbReference type="EMBL" id="CP098611">
    <property type="protein sequence ID" value="USR90941.1"/>
    <property type="molecule type" value="Genomic_DNA"/>
</dbReference>
<dbReference type="Proteomes" id="UP001056708">
    <property type="component" value="Chromosome"/>
</dbReference>
<reference evidence="2" key="1">
    <citation type="submission" date="2022-06" db="EMBL/GenBank/DDBJ databases">
        <title>Genome sequence of Phormidium yuhuli AB48 isolated from an industrial photobioreactor environment.</title>
        <authorList>
            <person name="Qiu Y."/>
            <person name="Noonan A.J.C."/>
            <person name="Dofher K."/>
            <person name="Koch M."/>
            <person name="Kieft B."/>
            <person name="Lin X."/>
            <person name="Ziels R.M."/>
            <person name="Hallam S.J."/>
        </authorList>
    </citation>
    <scope>NUCLEOTIDE SEQUENCE</scope>
    <source>
        <strain evidence="2">AB48</strain>
    </source>
</reference>
<evidence type="ECO:0000256" key="1">
    <source>
        <dbReference type="SAM" id="Phobius"/>
    </source>
</evidence>
<keyword evidence="1" id="KW-0472">Membrane</keyword>